<dbReference type="Proteomes" id="UP000278475">
    <property type="component" value="Unassembled WGS sequence"/>
</dbReference>
<dbReference type="SUPFAM" id="SSF53901">
    <property type="entry name" value="Thiolase-like"/>
    <property type="match status" value="1"/>
</dbReference>
<evidence type="ECO:0000256" key="1">
    <source>
        <dbReference type="ARBA" id="ARBA00022679"/>
    </source>
</evidence>
<dbReference type="EC" id="2.3.3.10" evidence="4"/>
<feature type="binding site" evidence="4">
    <location>
        <position position="212"/>
    </location>
    <ligand>
        <name>(3S)-3-hydroxy-3-methylglutaryl-CoA</name>
        <dbReference type="ChEBI" id="CHEBI:43074"/>
    </ligand>
</feature>
<dbReference type="InterPro" id="IPR004656">
    <property type="entry name" value="HMG_CoA_Synthase"/>
</dbReference>
<proteinExistence type="inferred from homology"/>
<dbReference type="GO" id="GO:0004421">
    <property type="term" value="F:hydroxymethylglutaryl-CoA synthase activity"/>
    <property type="evidence" value="ECO:0007669"/>
    <property type="project" value="UniProtKB-EC"/>
</dbReference>
<evidence type="ECO:0000313" key="7">
    <source>
        <dbReference type="EMBL" id="RLE52156.1"/>
    </source>
</evidence>
<dbReference type="Pfam" id="PF08541">
    <property type="entry name" value="ACP_syn_III_C"/>
    <property type="match status" value="1"/>
</dbReference>
<feature type="binding site" evidence="4">
    <location>
        <position position="245"/>
    </location>
    <ligand>
        <name>(3S)-3-hydroxy-3-methylglutaryl-CoA</name>
        <dbReference type="ChEBI" id="CHEBI:43074"/>
    </ligand>
</feature>
<feature type="binding site" evidence="4">
    <location>
        <position position="277"/>
    </location>
    <ligand>
        <name>(3S)-3-hydroxy-3-methylglutaryl-CoA</name>
        <dbReference type="ChEBI" id="CHEBI:43074"/>
    </ligand>
</feature>
<evidence type="ECO:0000256" key="4">
    <source>
        <dbReference type="HAMAP-Rule" id="MF_01409"/>
    </source>
</evidence>
<dbReference type="EMBL" id="QMQX01000065">
    <property type="protein sequence ID" value="RLE52156.1"/>
    <property type="molecule type" value="Genomic_DNA"/>
</dbReference>
<feature type="binding site" evidence="4">
    <location>
        <position position="121"/>
    </location>
    <ligand>
        <name>(3S)-3-hydroxy-3-methylglutaryl-CoA</name>
        <dbReference type="ChEBI" id="CHEBI:43074"/>
    </ligand>
</feature>
<feature type="active site" description="Proton donor/acceptor" evidence="4">
    <location>
        <position position="245"/>
    </location>
</feature>
<accession>A0A497EY89</accession>
<keyword evidence="3 4" id="KW-0012">Acyltransferase</keyword>
<dbReference type="PANTHER" id="PTHR43323">
    <property type="entry name" value="3-HYDROXY-3-METHYLGLUTARYL COENZYME A SYNTHASE"/>
    <property type="match status" value="1"/>
</dbReference>
<keyword evidence="2 4" id="KW-0414">Isoprene biosynthesis</keyword>
<feature type="binding site" evidence="4">
    <location>
        <position position="307"/>
    </location>
    <ligand>
        <name>(3S)-3-hydroxy-3-methylglutaryl-CoA</name>
        <dbReference type="ChEBI" id="CHEBI:43074"/>
    </ligand>
</feature>
<organism evidence="7 8">
    <name type="scientific">Thermoproteota archaeon</name>
    <dbReference type="NCBI Taxonomy" id="2056631"/>
    <lineage>
        <taxon>Archaea</taxon>
        <taxon>Thermoproteota</taxon>
    </lineage>
</organism>
<comment type="function">
    <text evidence="4">Catalyzes the condensation of acetyl-CoA with acetoacetyl-CoA to form 3-hydroxy-3-methylglutaryl-CoA (HMG-CoA). Functions in the mevalonate (MVA) pathway leading to isopentenyl diphosphate (IPP), a key precursor for the biosynthesis of isoprenoid compounds that are building blocks of archaeal membrane lipids.</text>
</comment>
<dbReference type="AlphaFoldDB" id="A0A497EY89"/>
<comment type="subunit">
    <text evidence="4">Interacts with acetoacetyl-CoA thiolase that catalyzes the precedent step in the pathway and with a DUF35 protein. The acetoacetyl-CoA thiolase/HMG-CoA synthase complex channels the intermediate via a fused CoA-binding site, which allows for efficient coupling of the endergonic thiolase reaction with the exergonic HMGCS reaction.</text>
</comment>
<name>A0A497EY89_9CREN</name>
<dbReference type="InterPro" id="IPR016039">
    <property type="entry name" value="Thiolase-like"/>
</dbReference>
<feature type="active site" description="Acyl-thioester intermediate" evidence="4">
    <location>
        <position position="121"/>
    </location>
</feature>
<evidence type="ECO:0000256" key="3">
    <source>
        <dbReference type="ARBA" id="ARBA00023315"/>
    </source>
</evidence>
<evidence type="ECO:0000256" key="2">
    <source>
        <dbReference type="ARBA" id="ARBA00023229"/>
    </source>
</evidence>
<dbReference type="PANTHER" id="PTHR43323:SF2">
    <property type="entry name" value="HYDROXYMETHYLGLUTARYL-COA SYNTHASE"/>
    <property type="match status" value="1"/>
</dbReference>
<keyword evidence="1 4" id="KW-0808">Transferase</keyword>
<gene>
    <name evidence="6" type="ORF">DRJ31_01110</name>
    <name evidence="7" type="ORF">DRJ33_04435</name>
</gene>
<comment type="pathway">
    <text evidence="4">Metabolic intermediate biosynthesis; (R)-mevalonate biosynthesis; (R)-mevalonate from acetyl-CoA: step 2/3.</text>
</comment>
<dbReference type="NCBIfam" id="NF003274">
    <property type="entry name" value="PRK04262.1"/>
    <property type="match status" value="1"/>
</dbReference>
<dbReference type="GO" id="GO:0019287">
    <property type="term" value="P:isopentenyl diphosphate biosynthetic process, mevalonate pathway"/>
    <property type="evidence" value="ECO:0007669"/>
    <property type="project" value="UniProtKB-UniRule"/>
</dbReference>
<dbReference type="FunFam" id="3.40.47.10:FF:000046">
    <property type="entry name" value="UPF0219 protein M1627_1703"/>
    <property type="match status" value="1"/>
</dbReference>
<dbReference type="GO" id="GO:0003985">
    <property type="term" value="F:acetyl-CoA C-acetyltransferase activity"/>
    <property type="evidence" value="ECO:0007669"/>
    <property type="project" value="UniProtKB-UniRule"/>
</dbReference>
<feature type="active site" description="Proton donor/acceptor" evidence="4">
    <location>
        <position position="89"/>
    </location>
</feature>
<dbReference type="NCBIfam" id="TIGR00748">
    <property type="entry name" value="HMG_CoA_syn_Arc"/>
    <property type="match status" value="1"/>
</dbReference>
<dbReference type="InterPro" id="IPR013747">
    <property type="entry name" value="ACP_syn_III_C"/>
</dbReference>
<dbReference type="HAMAP" id="MF_01409">
    <property type="entry name" value="HMG_CoA_synth_arch"/>
    <property type="match status" value="1"/>
</dbReference>
<dbReference type="Proteomes" id="UP000272051">
    <property type="component" value="Unassembled WGS sequence"/>
</dbReference>
<feature type="binding site" evidence="4">
    <location>
        <position position="254"/>
    </location>
    <ligand>
        <name>(3S)-3-hydroxy-3-methylglutaryl-CoA</name>
        <dbReference type="ChEBI" id="CHEBI:43074"/>
    </ligand>
</feature>
<dbReference type="GO" id="GO:0010142">
    <property type="term" value="P:farnesyl diphosphate biosynthetic process, mevalonate pathway"/>
    <property type="evidence" value="ECO:0007669"/>
    <property type="project" value="TreeGrafter"/>
</dbReference>
<dbReference type="Gene3D" id="3.40.47.10">
    <property type="match status" value="1"/>
</dbReference>
<comment type="caution">
    <text evidence="7">The sequence shown here is derived from an EMBL/GenBank/DDBJ whole genome shotgun (WGS) entry which is preliminary data.</text>
</comment>
<dbReference type="CDD" id="cd00827">
    <property type="entry name" value="init_cond_enzymes"/>
    <property type="match status" value="1"/>
</dbReference>
<feature type="binding site" evidence="4">
    <location>
        <position position="162"/>
    </location>
    <ligand>
        <name>(3S)-3-hydroxy-3-methylglutaryl-CoA</name>
        <dbReference type="ChEBI" id="CHEBI:43074"/>
    </ligand>
</feature>
<dbReference type="EMBL" id="QMQV01000004">
    <property type="protein sequence ID" value="RLE50534.1"/>
    <property type="molecule type" value="Genomic_DNA"/>
</dbReference>
<evidence type="ECO:0000313" key="8">
    <source>
        <dbReference type="Proteomes" id="UP000272051"/>
    </source>
</evidence>
<comment type="catalytic activity">
    <reaction evidence="4">
        <text>acetoacetyl-CoA + acetyl-CoA + H2O = (3S)-3-hydroxy-3-methylglutaryl-CoA + CoA + H(+)</text>
        <dbReference type="Rhea" id="RHEA:10188"/>
        <dbReference type="ChEBI" id="CHEBI:15377"/>
        <dbReference type="ChEBI" id="CHEBI:15378"/>
        <dbReference type="ChEBI" id="CHEBI:43074"/>
        <dbReference type="ChEBI" id="CHEBI:57286"/>
        <dbReference type="ChEBI" id="CHEBI:57287"/>
        <dbReference type="ChEBI" id="CHEBI:57288"/>
        <dbReference type="EC" id="2.3.3.10"/>
    </reaction>
</comment>
<feature type="domain" description="Beta-ketoacyl-[acyl-carrier-protein] synthase III C-terminal" evidence="5">
    <location>
        <begin position="229"/>
        <end position="310"/>
    </location>
</feature>
<comment type="caution">
    <text evidence="4">Lacks conserved residue(s) required for the propagation of feature annotation.</text>
</comment>
<feature type="binding site" evidence="4">
    <location>
        <position position="250"/>
    </location>
    <ligand>
        <name>CoA</name>
        <dbReference type="ChEBI" id="CHEBI:57287"/>
        <note>ligand shared with acetoacetyl-CoA thiolase</note>
    </ligand>
</feature>
<comment type="similarity">
    <text evidence="4">Belongs to the thiolase-like superfamily. Archaeal HMG-CoA synthase family.</text>
</comment>
<evidence type="ECO:0000313" key="6">
    <source>
        <dbReference type="EMBL" id="RLE50534.1"/>
    </source>
</evidence>
<protein>
    <recommendedName>
        <fullName evidence="4">Hydroxymethylglutaryl-CoA synthase</fullName>
        <shortName evidence="4">HMG-CoA synthase</shortName>
        <shortName evidence="4">HMGCS</shortName>
        <ecNumber evidence="4">2.3.3.10</ecNumber>
    </recommendedName>
</protein>
<evidence type="ECO:0000313" key="9">
    <source>
        <dbReference type="Proteomes" id="UP000278475"/>
    </source>
</evidence>
<evidence type="ECO:0000259" key="5">
    <source>
        <dbReference type="Pfam" id="PF08541"/>
    </source>
</evidence>
<reference evidence="8 9" key="1">
    <citation type="submission" date="2018-06" db="EMBL/GenBank/DDBJ databases">
        <title>Extensive metabolic versatility and redundancy in microbially diverse, dynamic hydrothermal sediments.</title>
        <authorList>
            <person name="Dombrowski N."/>
            <person name="Teske A."/>
            <person name="Baker B.J."/>
        </authorList>
    </citation>
    <scope>NUCLEOTIDE SEQUENCE [LARGE SCALE GENOMIC DNA]</scope>
    <source>
        <strain evidence="7">B34_G17</strain>
        <strain evidence="6">B66_G16</strain>
    </source>
</reference>
<sequence>MVSSMKPLREVGIVGWGSYIPKYRVKIEEIARMWGKRGEWVKDDLLIEEKAVNGPDEDTATMSVEAAKNALKRAKVNPKDIGAVFVGTESKPYAVKPTSTIVAEAIGATPYVLAADLEFACKAGTEALQCCLGLVASGMIKYGLAIGADTAQGAPADPLEYSAACGGSAFIIGSSPSEMVARLEGSASYVTDTPDFWRRPQQPYPSHAEAFTGDPAYFKHIREAVQALLSELGLKPSDFDYAVFHQPNGKFPLRIARQLGFTKEQLMPGYLVPWIGNTYAGSSVTGFSAVLDVAKPGQRVLLASYGSGAGSDAFSFVVQDAIIEKQPLAPTVKEYIERKEYIDYAFYAKYRGKIILS</sequence>